<dbReference type="RefSeq" id="WP_071091119.1">
    <property type="nucleotide sequence ID" value="NZ_MBLM01000163.1"/>
</dbReference>
<protein>
    <recommendedName>
        <fullName evidence="3">Polyketide cyclase / dehydrase and lipid transport</fullName>
    </recommendedName>
</protein>
<evidence type="ECO:0000313" key="2">
    <source>
        <dbReference type="Proteomes" id="UP000179627"/>
    </source>
</evidence>
<dbReference type="SUPFAM" id="SSF55961">
    <property type="entry name" value="Bet v1-like"/>
    <property type="match status" value="1"/>
</dbReference>
<dbReference type="EMBL" id="MBLM01000163">
    <property type="protein sequence ID" value="OHV29388.1"/>
    <property type="molecule type" value="Genomic_DNA"/>
</dbReference>
<accession>A0A1S1Q3B1</accession>
<evidence type="ECO:0000313" key="1">
    <source>
        <dbReference type="EMBL" id="OHV29388.1"/>
    </source>
</evidence>
<keyword evidence="2" id="KW-1185">Reference proteome</keyword>
<sequence>MLIYSSDLPAPVPEVFRHCTSSIGFEQLFPYRVRWRSSLDRWCKGDLLHFRYRLAPGLWLTHRAEVVEYQENVRFVDEMAGGPYRLFRHVHLFEPRPGGGTRVIDHLQVVTRFGPLVDSLLCRVLLASTFRRRHAALEAHFTPTGGVGEVVGPSGAPPGEA</sequence>
<organism evidence="1 2">
    <name type="scientific">Parafrankia colletiae</name>
    <dbReference type="NCBI Taxonomy" id="573497"/>
    <lineage>
        <taxon>Bacteria</taxon>
        <taxon>Bacillati</taxon>
        <taxon>Actinomycetota</taxon>
        <taxon>Actinomycetes</taxon>
        <taxon>Frankiales</taxon>
        <taxon>Frankiaceae</taxon>
        <taxon>Parafrankia</taxon>
    </lineage>
</organism>
<proteinExistence type="predicted"/>
<name>A0A1S1Q3B1_9ACTN</name>
<gene>
    <name evidence="1" type="ORF">CC117_08530</name>
</gene>
<evidence type="ECO:0008006" key="3">
    <source>
        <dbReference type="Google" id="ProtNLM"/>
    </source>
</evidence>
<dbReference type="Proteomes" id="UP000179627">
    <property type="component" value="Unassembled WGS sequence"/>
</dbReference>
<comment type="caution">
    <text evidence="1">The sequence shown here is derived from an EMBL/GenBank/DDBJ whole genome shotgun (WGS) entry which is preliminary data.</text>
</comment>
<dbReference type="OrthoDB" id="9801773at2"/>
<reference evidence="2" key="1">
    <citation type="submission" date="2016-07" db="EMBL/GenBank/DDBJ databases">
        <title>Sequence Frankia sp. strain CcI1.17.</title>
        <authorList>
            <person name="Ghodhbane-Gtari F."/>
            <person name="Swanson E."/>
            <person name="Gueddou A."/>
            <person name="Morris K."/>
            <person name="Hezbri K."/>
            <person name="Ktari A."/>
            <person name="Nouioui I."/>
            <person name="Abebe-Akele F."/>
            <person name="Simpson S."/>
            <person name="Thomas K."/>
            <person name="Gtari M."/>
            <person name="Tisa L.S."/>
            <person name="Hurst S."/>
        </authorList>
    </citation>
    <scope>NUCLEOTIDE SEQUENCE [LARGE SCALE GENOMIC DNA]</scope>
    <source>
        <strain evidence="2">Cc1.17</strain>
    </source>
</reference>
<dbReference type="AlphaFoldDB" id="A0A1S1Q3B1"/>
<dbReference type="InterPro" id="IPR023393">
    <property type="entry name" value="START-like_dom_sf"/>
</dbReference>
<dbReference type="Gene3D" id="3.30.530.20">
    <property type="match status" value="1"/>
</dbReference>